<organism evidence="5 6">
    <name type="scientific">Brevibacterium samyangense</name>
    <dbReference type="NCBI Taxonomy" id="366888"/>
    <lineage>
        <taxon>Bacteria</taxon>
        <taxon>Bacillati</taxon>
        <taxon>Actinomycetota</taxon>
        <taxon>Actinomycetes</taxon>
        <taxon>Micrococcales</taxon>
        <taxon>Brevibacteriaceae</taxon>
        <taxon>Brevibacterium</taxon>
    </lineage>
</organism>
<dbReference type="PANTHER" id="PTHR11527">
    <property type="entry name" value="HEAT-SHOCK PROTEIN 20 FAMILY MEMBER"/>
    <property type="match status" value="1"/>
</dbReference>
<feature type="domain" description="SHSP" evidence="4">
    <location>
        <begin position="36"/>
        <end position="147"/>
    </location>
</feature>
<protein>
    <recommendedName>
        <fullName evidence="4">SHSP domain-containing protein</fullName>
    </recommendedName>
</protein>
<dbReference type="SUPFAM" id="SSF49764">
    <property type="entry name" value="HSP20-like chaperones"/>
    <property type="match status" value="1"/>
</dbReference>
<evidence type="ECO:0000256" key="3">
    <source>
        <dbReference type="SAM" id="MobiDB-lite"/>
    </source>
</evidence>
<dbReference type="InterPro" id="IPR002068">
    <property type="entry name" value="A-crystallin/Hsp20_dom"/>
</dbReference>
<dbReference type="CDD" id="cd06464">
    <property type="entry name" value="ACD_sHsps-like"/>
    <property type="match status" value="1"/>
</dbReference>
<dbReference type="RefSeq" id="WP_344309218.1">
    <property type="nucleotide sequence ID" value="NZ_BAAANO010000018.1"/>
</dbReference>
<comment type="similarity">
    <text evidence="1 2">Belongs to the small heat shock protein (HSP20) family.</text>
</comment>
<gene>
    <name evidence="5" type="ORF">GCM10009755_19590</name>
</gene>
<feature type="region of interest" description="Disordered" evidence="3">
    <location>
        <begin position="141"/>
        <end position="173"/>
    </location>
</feature>
<evidence type="ECO:0000313" key="5">
    <source>
        <dbReference type="EMBL" id="GAA2009096.1"/>
    </source>
</evidence>
<evidence type="ECO:0000259" key="4">
    <source>
        <dbReference type="PROSITE" id="PS01031"/>
    </source>
</evidence>
<proteinExistence type="inferred from homology"/>
<evidence type="ECO:0000256" key="1">
    <source>
        <dbReference type="PROSITE-ProRule" id="PRU00285"/>
    </source>
</evidence>
<evidence type="ECO:0000256" key="2">
    <source>
        <dbReference type="RuleBase" id="RU003616"/>
    </source>
</evidence>
<keyword evidence="6" id="KW-1185">Reference proteome</keyword>
<name>A0ABN2THD1_9MICO</name>
<evidence type="ECO:0000313" key="6">
    <source>
        <dbReference type="Proteomes" id="UP001500755"/>
    </source>
</evidence>
<accession>A0ABN2THD1</accession>
<reference evidence="5 6" key="1">
    <citation type="journal article" date="2019" name="Int. J. Syst. Evol. Microbiol.">
        <title>The Global Catalogue of Microorganisms (GCM) 10K type strain sequencing project: providing services to taxonomists for standard genome sequencing and annotation.</title>
        <authorList>
            <consortium name="The Broad Institute Genomics Platform"/>
            <consortium name="The Broad Institute Genome Sequencing Center for Infectious Disease"/>
            <person name="Wu L."/>
            <person name="Ma J."/>
        </authorList>
    </citation>
    <scope>NUCLEOTIDE SEQUENCE [LARGE SCALE GENOMIC DNA]</scope>
    <source>
        <strain evidence="5 6">JCM 14546</strain>
    </source>
</reference>
<dbReference type="InterPro" id="IPR008978">
    <property type="entry name" value="HSP20-like_chaperone"/>
</dbReference>
<dbReference type="Pfam" id="PF00011">
    <property type="entry name" value="HSP20"/>
    <property type="match status" value="1"/>
</dbReference>
<dbReference type="Proteomes" id="UP001500755">
    <property type="component" value="Unassembled WGS sequence"/>
</dbReference>
<dbReference type="InterPro" id="IPR031107">
    <property type="entry name" value="Small_HSP"/>
</dbReference>
<dbReference type="PROSITE" id="PS01031">
    <property type="entry name" value="SHSP"/>
    <property type="match status" value="1"/>
</dbReference>
<comment type="caution">
    <text evidence="5">The sequence shown here is derived from an EMBL/GenBank/DDBJ whole genome shotgun (WGS) entry which is preliminary data.</text>
</comment>
<dbReference type="EMBL" id="BAAANO010000018">
    <property type="protein sequence ID" value="GAA2009096.1"/>
    <property type="molecule type" value="Genomic_DNA"/>
</dbReference>
<dbReference type="Gene3D" id="2.60.40.790">
    <property type="match status" value="1"/>
</dbReference>
<sequence>MTSTLGPIGNSVTAALGETLTGAIKGVNRVIGDLTAPSHSAALPMDLYRYGDRFVARIEMPGVRRDSIDVDVEDRTVRIRAERISGVDEDVDWMQVERPRGVFTRTLTLGNRIAPALISADYVDGVLVVTIPLAPDARARKVAVDRSDQAAPTPPGVTSSGVTSPDPVPSVTD</sequence>